<reference evidence="12 13" key="1">
    <citation type="journal article" date="2013" name="Nat. Commun.">
        <title>The evolution and pathogenic mechanisms of the rice sheath blight pathogen.</title>
        <authorList>
            <person name="Zheng A."/>
            <person name="Lin R."/>
            <person name="Xu L."/>
            <person name="Qin P."/>
            <person name="Tang C."/>
            <person name="Ai P."/>
            <person name="Zhang D."/>
            <person name="Liu Y."/>
            <person name="Sun Z."/>
            <person name="Feng H."/>
            <person name="Wang Y."/>
            <person name="Chen Y."/>
            <person name="Liang X."/>
            <person name="Fu R."/>
            <person name="Li Q."/>
            <person name="Zhang J."/>
            <person name="Yu X."/>
            <person name="Xie Z."/>
            <person name="Ding L."/>
            <person name="Guan P."/>
            <person name="Tang J."/>
            <person name="Liang Y."/>
            <person name="Wang S."/>
            <person name="Deng Q."/>
            <person name="Li S."/>
            <person name="Zhu J."/>
            <person name="Wang L."/>
            <person name="Liu H."/>
            <person name="Li P."/>
        </authorList>
    </citation>
    <scope>NUCLEOTIDE SEQUENCE [LARGE SCALE GENOMIC DNA]</scope>
    <source>
        <strain evidence="13">AG-1 IA</strain>
    </source>
</reference>
<dbReference type="Gene3D" id="3.40.50.1460">
    <property type="match status" value="1"/>
</dbReference>
<dbReference type="Gene3D" id="3.10.290.20">
    <property type="entry name" value="Ubiquitin-like 2 activating enzyme e1b. Chain: B, domain 3"/>
    <property type="match status" value="1"/>
</dbReference>
<dbReference type="SUPFAM" id="SSF52129">
    <property type="entry name" value="Caspase-like"/>
    <property type="match status" value="1"/>
</dbReference>
<protein>
    <submittedName>
        <fullName evidence="12">Uba2</fullName>
    </submittedName>
</protein>
<keyword evidence="5" id="KW-0645">Protease</keyword>
<keyword evidence="4" id="KW-0833">Ubl conjugation pathway</keyword>
<feature type="domain" description="Ubiquitin-activating enzyme SCCH" evidence="11">
    <location>
        <begin position="388"/>
        <end position="452"/>
    </location>
</feature>
<keyword evidence="5" id="KW-0378">Hydrolase</keyword>
<evidence type="ECO:0000256" key="8">
    <source>
        <dbReference type="SAM" id="MobiDB-lite"/>
    </source>
</evidence>
<evidence type="ECO:0000256" key="6">
    <source>
        <dbReference type="ARBA" id="ARBA00022840"/>
    </source>
</evidence>
<dbReference type="InterPro" id="IPR029030">
    <property type="entry name" value="Caspase-like_dom_sf"/>
</dbReference>
<comment type="similarity">
    <text evidence="1">Belongs to the ubiquitin-activating E1 family.</text>
</comment>
<dbReference type="PANTHER" id="PTHR10953">
    <property type="entry name" value="UBIQUITIN-ACTIVATING ENZYME E1"/>
    <property type="match status" value="1"/>
</dbReference>
<dbReference type="Pfam" id="PF10585">
    <property type="entry name" value="UBA_E1_SCCH"/>
    <property type="match status" value="1"/>
</dbReference>
<dbReference type="OrthoDB" id="10255449at2759"/>
<feature type="domain" description="Peptidase C14 caspase" evidence="9">
    <location>
        <begin position="920"/>
        <end position="1238"/>
    </location>
</feature>
<evidence type="ECO:0000256" key="1">
    <source>
        <dbReference type="ARBA" id="ARBA00005673"/>
    </source>
</evidence>
<dbReference type="InterPro" id="IPR011600">
    <property type="entry name" value="Pept_C14_caspase"/>
</dbReference>
<evidence type="ECO:0000256" key="3">
    <source>
        <dbReference type="ARBA" id="ARBA00022741"/>
    </source>
</evidence>
<dbReference type="Proteomes" id="UP000011668">
    <property type="component" value="Unassembled WGS sequence"/>
</dbReference>
<evidence type="ECO:0000313" key="12">
    <source>
        <dbReference type="EMBL" id="ELU37548.1"/>
    </source>
</evidence>
<dbReference type="InterPro" id="IPR035985">
    <property type="entry name" value="Ubiquitin-activating_enz"/>
</dbReference>
<keyword evidence="2" id="KW-0053">Apoptosis</keyword>
<keyword evidence="5" id="KW-0788">Thiol protease</keyword>
<dbReference type="Gene3D" id="3.40.50.720">
    <property type="entry name" value="NAD(P)-binding Rossmann-like Domain"/>
    <property type="match status" value="1"/>
</dbReference>
<dbReference type="InterPro" id="IPR019572">
    <property type="entry name" value="UBA_E1_SCCH"/>
</dbReference>
<dbReference type="GO" id="GO:0016925">
    <property type="term" value="P:protein sumoylation"/>
    <property type="evidence" value="ECO:0007669"/>
    <property type="project" value="TreeGrafter"/>
</dbReference>
<sequence length="1712" mass="188948">MSTSDWWVVQVYSQYLRTRSARSTWQCRTEMKYPRARDGARFSSIHWATHWCDHSRVLGRLLSAHWKPARVKRQLELNSTMSRSTHARAILGDELYGKLSSAKTLVVGAGGIGCELSVQGIEIQVAAATAQPFNPSVKIYPIHGNIKEPQFDVGWFKQFDIVMNALDNLDARRHVNKMCIAAGIPLIESGTAGYLGISSCLPLRPWADKDNADRSGPAIDASFIPSMYDPEHALDCIALHRMGKKLFATARQLFGEEEDEGELDRAVAAGENASEIATLKEEAQAFKTVRSLLRTPADTTDKAASAAFAKIYDQDIRRLLAMSDMWKYRVPPVPLDRSAILEGVFVDSRNEATSGKEDGPNAVREKEGPNNGGDNSAGAPAGAGLKDQKTLTLKETVELFDDSLRRLAARIPKEEIITFDKDDDDTLDFVTAGANLRAYAYGIEQKTRWEVKETAGNIIPAIATTNAIIAGLIVIQALNVLKSVLPNASAQTGGALANSAPKNVLIQTKPRAPLGVQNLCTPNPHCAVCRPVYVIVQCDTTKITLGDIVKGVLEVENPEEPREVSVFEAGRILAEPDWDDNFERTLDSLNCGRGAIIMIADDAEEVVDLAVCLDGESHPSDSKPLILPSVIPPLPKRAPKPKEPTPEPPVATGSKRRVPDDEDEIQIIEPGAQNEAKDGSNRTSAPNATKRTPDDTSGLERTAKRLRLASSEAEEAMVDDDDEITILDPSTCLVYIRVGILSAPVSYWATGLNFCDAEEEEKQQWWTLRANDGTKASCTPPISLTSALGSGAIGYMFKSIQPCRSRMYNAMHATAGDLASERIRPVLVLIGALGPKLPGASVPAPPLYKWMKLAVLMVYLTVHPRLVRSGLYQNRLLHSSDYKMTQDMIPWLRVLHNDRDTSWAPACTHIAHRTRIPTLYALLIGIDSYKNFTKLSGAVKDVESVSDFLRCDLAVPESRITKLTNEQATRSGIINAMELLSKNNKINRFDPIVIFYAGHGCEVNSPLADYKEKAQCLVPWDLGCLGADGQPVPPIPDYTLSALLNELAIAKGNNITVIFDSCHSASSTRGVRGILAKAVRPPSIQIPTNNYPIESTAEGPMSAKCRARALNAIDLPALTHETDKGIIQRVQRRRQWRIIITFVRSHLLFTRIKATPGCNPTSARASVQTLLKTTAPEPLGFSRSHVLLAACGHAQQAYECTECGSGFFTTALLQVLRSSWLRKLKYKRCFEEFPKLLTPSAQSPVCEGDTDGRVFFTVSALTTPTRHDSYTIRKLSEGYIMRLGDAQGVFPGSKYGIYEDHTIFNNLGSAYSPSSNVNSPLWGDFVAYPFTEEEPTLYPFYSLCKLDRNDRVPNWPRAKLLKLGSRGTSSLNVFVSNALKIVMDPGTFIHADHGMILVDSVDPSAPNTVILDIENEHSEYITIRLAGFPRPLYRCYPDRKRMRRILASMSQWWWHRSREPHDTFNTKIAAEITMYKLGDAGPNPLPLEKDNSVTVEASPTALYALRVKSHFPRKLHAYLFYFSTVGQSISKSTHYIDPTLEPYGELTCGYINDDMIPGALSFSLTPDDGYFQLFLTTAPGDFDSLAQASPFLEPQTYCDMAPIITYQYGDGLESRKHHSSGFNTSEPVTLPPIPSAAFDGHSAEILTTQTFDVSMFERQKVGMQRSLERSERDVLSPGEMAELFAERGNYMEVSRWGVVSLKVKCSEEGHET</sequence>
<dbReference type="GO" id="GO:0004197">
    <property type="term" value="F:cysteine-type endopeptidase activity"/>
    <property type="evidence" value="ECO:0007669"/>
    <property type="project" value="InterPro"/>
</dbReference>
<dbReference type="PANTHER" id="PTHR10953:SF5">
    <property type="entry name" value="SUMO-ACTIVATING ENZYME SUBUNIT 2"/>
    <property type="match status" value="1"/>
</dbReference>
<comment type="pathway">
    <text evidence="7">Protein modification.</text>
</comment>
<keyword evidence="13" id="KW-1185">Reference proteome</keyword>
<dbReference type="STRING" id="983506.L8WL54"/>
<dbReference type="HOGENOM" id="CLU_240535_0_0_1"/>
<dbReference type="GO" id="GO:0006915">
    <property type="term" value="P:apoptotic process"/>
    <property type="evidence" value="ECO:0007669"/>
    <property type="project" value="UniProtKB-KW"/>
</dbReference>
<organism evidence="12 13">
    <name type="scientific">Thanatephorus cucumeris (strain AG1-IA)</name>
    <name type="common">Rice sheath blight fungus</name>
    <name type="synonym">Rhizoctonia solani</name>
    <dbReference type="NCBI Taxonomy" id="983506"/>
    <lineage>
        <taxon>Eukaryota</taxon>
        <taxon>Fungi</taxon>
        <taxon>Dikarya</taxon>
        <taxon>Basidiomycota</taxon>
        <taxon>Agaricomycotina</taxon>
        <taxon>Agaricomycetes</taxon>
        <taxon>Cantharellales</taxon>
        <taxon>Ceratobasidiaceae</taxon>
        <taxon>Rhizoctonia</taxon>
        <taxon>Rhizoctonia solani AG-1</taxon>
    </lineage>
</organism>
<evidence type="ECO:0000313" key="13">
    <source>
        <dbReference type="Proteomes" id="UP000011668"/>
    </source>
</evidence>
<keyword evidence="3" id="KW-0547">Nucleotide-binding</keyword>
<feature type="compositionally biased region" description="Basic and acidic residues" evidence="8">
    <location>
        <begin position="351"/>
        <end position="368"/>
    </location>
</feature>
<evidence type="ECO:0000259" key="11">
    <source>
        <dbReference type="Pfam" id="PF10585"/>
    </source>
</evidence>
<dbReference type="GO" id="GO:0005524">
    <property type="term" value="F:ATP binding"/>
    <property type="evidence" value="ECO:0007669"/>
    <property type="project" value="UniProtKB-KW"/>
</dbReference>
<dbReference type="SUPFAM" id="SSF69572">
    <property type="entry name" value="Activating enzymes of the ubiquitin-like proteins"/>
    <property type="match status" value="1"/>
</dbReference>
<dbReference type="GO" id="GO:0031510">
    <property type="term" value="C:SUMO activating enzyme complex"/>
    <property type="evidence" value="ECO:0007669"/>
    <property type="project" value="TreeGrafter"/>
</dbReference>
<keyword evidence="6" id="KW-0067">ATP-binding</keyword>
<evidence type="ECO:0000256" key="4">
    <source>
        <dbReference type="ARBA" id="ARBA00022786"/>
    </source>
</evidence>
<feature type="compositionally biased region" description="Polar residues" evidence="8">
    <location>
        <begin position="681"/>
        <end position="690"/>
    </location>
</feature>
<dbReference type="EMBL" id="AFRT01002584">
    <property type="protein sequence ID" value="ELU37548.1"/>
    <property type="molecule type" value="Genomic_DNA"/>
</dbReference>
<feature type="region of interest" description="Disordered" evidence="8">
    <location>
        <begin position="616"/>
        <end position="700"/>
    </location>
</feature>
<dbReference type="Pfam" id="PF00899">
    <property type="entry name" value="ThiF"/>
    <property type="match status" value="1"/>
</dbReference>
<name>L8WL54_THACA</name>
<feature type="domain" description="THIF-type NAD/FAD binding fold" evidence="10">
    <location>
        <begin position="124"/>
        <end position="487"/>
    </location>
</feature>
<dbReference type="InterPro" id="IPR023318">
    <property type="entry name" value="Ub_act_enz_dom_a_sf"/>
</dbReference>
<evidence type="ECO:0000256" key="7">
    <source>
        <dbReference type="ARBA" id="ARBA00043952"/>
    </source>
</evidence>
<proteinExistence type="inferred from homology"/>
<dbReference type="GO" id="GO:0006508">
    <property type="term" value="P:proteolysis"/>
    <property type="evidence" value="ECO:0007669"/>
    <property type="project" value="InterPro"/>
</dbReference>
<dbReference type="GO" id="GO:0019948">
    <property type="term" value="F:SUMO activating enzyme activity"/>
    <property type="evidence" value="ECO:0007669"/>
    <property type="project" value="TreeGrafter"/>
</dbReference>
<gene>
    <name evidence="12" type="ORF">AG1IA_08412</name>
</gene>
<evidence type="ECO:0000256" key="2">
    <source>
        <dbReference type="ARBA" id="ARBA00022703"/>
    </source>
</evidence>
<comment type="caution">
    <text evidence="12">The sequence shown here is derived from an EMBL/GenBank/DDBJ whole genome shotgun (WGS) entry which is preliminary data.</text>
</comment>
<evidence type="ECO:0000259" key="10">
    <source>
        <dbReference type="Pfam" id="PF00899"/>
    </source>
</evidence>
<dbReference type="InterPro" id="IPR045886">
    <property type="entry name" value="ThiF/MoeB/HesA"/>
</dbReference>
<dbReference type="Pfam" id="PF00656">
    <property type="entry name" value="Peptidase_C14"/>
    <property type="match status" value="1"/>
</dbReference>
<evidence type="ECO:0000256" key="5">
    <source>
        <dbReference type="ARBA" id="ARBA00022807"/>
    </source>
</evidence>
<dbReference type="Gene3D" id="1.10.10.520">
    <property type="entry name" value="Ubiquitin activating enzymes (Uba3). Chain: B, domain 2"/>
    <property type="match status" value="1"/>
</dbReference>
<feature type="region of interest" description="Disordered" evidence="8">
    <location>
        <begin position="351"/>
        <end position="385"/>
    </location>
</feature>
<dbReference type="GO" id="GO:0005737">
    <property type="term" value="C:cytoplasm"/>
    <property type="evidence" value="ECO:0007669"/>
    <property type="project" value="TreeGrafter"/>
</dbReference>
<accession>L8WL54</accession>
<dbReference type="InterPro" id="IPR000594">
    <property type="entry name" value="ThiF_NAD_FAD-bd"/>
</dbReference>
<evidence type="ECO:0000259" key="9">
    <source>
        <dbReference type="Pfam" id="PF00656"/>
    </source>
</evidence>